<dbReference type="Proteomes" id="UP000663848">
    <property type="component" value="Unassembled WGS sequence"/>
</dbReference>
<dbReference type="PANTHER" id="PTHR12517">
    <property type="entry name" value="VACUOLAR PROTEIN SORTING-ASSOCIATED PROTEIN 13B"/>
    <property type="match status" value="1"/>
</dbReference>
<dbReference type="EMBL" id="CAJOBR010067479">
    <property type="protein sequence ID" value="CAF5088750.1"/>
    <property type="molecule type" value="Genomic_DNA"/>
</dbReference>
<evidence type="ECO:0000313" key="2">
    <source>
        <dbReference type="EMBL" id="CAF5125217.1"/>
    </source>
</evidence>
<reference evidence="1" key="1">
    <citation type="submission" date="2021-02" db="EMBL/GenBank/DDBJ databases">
        <authorList>
            <person name="Nowell W R."/>
        </authorList>
    </citation>
    <scope>NUCLEOTIDE SEQUENCE</scope>
</reference>
<organism evidence="1 3">
    <name type="scientific">Rotaria socialis</name>
    <dbReference type="NCBI Taxonomy" id="392032"/>
    <lineage>
        <taxon>Eukaryota</taxon>
        <taxon>Metazoa</taxon>
        <taxon>Spiralia</taxon>
        <taxon>Gnathifera</taxon>
        <taxon>Rotifera</taxon>
        <taxon>Eurotatoria</taxon>
        <taxon>Bdelloidea</taxon>
        <taxon>Philodinida</taxon>
        <taxon>Philodinidae</taxon>
        <taxon>Rotaria</taxon>
    </lineage>
</organism>
<accession>A0A822E640</accession>
<feature type="non-terminal residue" evidence="1">
    <location>
        <position position="80"/>
    </location>
</feature>
<feature type="non-terminal residue" evidence="1">
    <location>
        <position position="1"/>
    </location>
</feature>
<evidence type="ECO:0008006" key="4">
    <source>
        <dbReference type="Google" id="ProtNLM"/>
    </source>
</evidence>
<gene>
    <name evidence="1" type="ORF">QYT958_LOCUS44240</name>
    <name evidence="2" type="ORF">QYT958_LOCUS46341</name>
</gene>
<dbReference type="InterPro" id="IPR039782">
    <property type="entry name" value="VPS13B"/>
</dbReference>
<proteinExistence type="predicted"/>
<sequence length="80" mass="8412">SLLGAIAGLAEQPLASFRNRPDSQTATTTMLSGVGKGIVGIFVKPVGGIAQLISQTGQGILYGTGLMNIPHRRHRQLEQD</sequence>
<dbReference type="PANTHER" id="PTHR12517:SF0">
    <property type="entry name" value="INTERMEMBRANE LIPID TRANSFER PROTEIN VPS13B"/>
    <property type="match status" value="1"/>
</dbReference>
<evidence type="ECO:0000313" key="3">
    <source>
        <dbReference type="Proteomes" id="UP000663848"/>
    </source>
</evidence>
<name>A0A822E640_9BILA</name>
<dbReference type="EMBL" id="CAJOBR010081905">
    <property type="protein sequence ID" value="CAF5125217.1"/>
    <property type="molecule type" value="Genomic_DNA"/>
</dbReference>
<evidence type="ECO:0000313" key="1">
    <source>
        <dbReference type="EMBL" id="CAF5088750.1"/>
    </source>
</evidence>
<dbReference type="AlphaFoldDB" id="A0A822E640"/>
<comment type="caution">
    <text evidence="1">The sequence shown here is derived from an EMBL/GenBank/DDBJ whole genome shotgun (WGS) entry which is preliminary data.</text>
</comment>
<protein>
    <recommendedName>
        <fullName evidence="4">Vacuolar protein sorting-associated protein 13 DH-like domain-containing protein</fullName>
    </recommendedName>
</protein>